<dbReference type="InterPro" id="IPR013848">
    <property type="entry name" value="Methylthiotransferase_N"/>
</dbReference>
<dbReference type="PANTHER" id="PTHR11918">
    <property type="entry name" value="RADICAL SAM PROTEINS"/>
    <property type="match status" value="1"/>
</dbReference>
<evidence type="ECO:0000256" key="2">
    <source>
        <dbReference type="ARBA" id="ARBA00002399"/>
    </source>
</evidence>
<dbReference type="SFLD" id="SFLDS00029">
    <property type="entry name" value="Radical_SAM"/>
    <property type="match status" value="1"/>
</dbReference>
<dbReference type="EC" id="2.8.4.5" evidence="4"/>
<dbReference type="Gene3D" id="3.90.79.10">
    <property type="entry name" value="Nucleoside Triphosphate Pyrophosphohydrolase"/>
    <property type="match status" value="1"/>
</dbReference>
<dbReference type="PROSITE" id="PS51918">
    <property type="entry name" value="RADICAL_SAM"/>
    <property type="match status" value="1"/>
</dbReference>
<comment type="catalytic activity">
    <reaction evidence="15">
        <text>N(6)-L-threonylcarbamoyladenosine(37) in tRNA + (sulfur carrier)-SH + AH2 + 2 S-adenosyl-L-methionine = 2-methylsulfanyl-N(6)-L-threonylcarbamoyladenosine(37) in tRNA + (sulfur carrier)-H + 5'-deoxyadenosine + L-methionine + A + S-adenosyl-L-homocysteine + 2 H(+)</text>
        <dbReference type="Rhea" id="RHEA:37075"/>
        <dbReference type="Rhea" id="RHEA-COMP:10163"/>
        <dbReference type="Rhea" id="RHEA-COMP:11092"/>
        <dbReference type="Rhea" id="RHEA-COMP:14737"/>
        <dbReference type="Rhea" id="RHEA-COMP:14739"/>
        <dbReference type="ChEBI" id="CHEBI:13193"/>
        <dbReference type="ChEBI" id="CHEBI:15378"/>
        <dbReference type="ChEBI" id="CHEBI:17319"/>
        <dbReference type="ChEBI" id="CHEBI:17499"/>
        <dbReference type="ChEBI" id="CHEBI:29917"/>
        <dbReference type="ChEBI" id="CHEBI:57844"/>
        <dbReference type="ChEBI" id="CHEBI:57856"/>
        <dbReference type="ChEBI" id="CHEBI:59789"/>
        <dbReference type="ChEBI" id="CHEBI:64428"/>
        <dbReference type="ChEBI" id="CHEBI:74418"/>
        <dbReference type="ChEBI" id="CHEBI:74420"/>
        <dbReference type="EC" id="2.8.4.5"/>
    </reaction>
</comment>
<evidence type="ECO:0000256" key="4">
    <source>
        <dbReference type="ARBA" id="ARBA00013273"/>
    </source>
</evidence>
<dbReference type="PROSITE" id="PS50926">
    <property type="entry name" value="TRAM"/>
    <property type="match status" value="1"/>
</dbReference>
<dbReference type="Pfam" id="PF04055">
    <property type="entry name" value="Radical_SAM"/>
    <property type="match status" value="1"/>
</dbReference>
<dbReference type="InterPro" id="IPR000086">
    <property type="entry name" value="NUDIX_hydrolase_dom"/>
</dbReference>
<dbReference type="InterPro" id="IPR005839">
    <property type="entry name" value="Methylthiotransferase"/>
</dbReference>
<keyword evidence="6" id="KW-0004">4Fe-4S</keyword>
<dbReference type="PROSITE" id="PS01278">
    <property type="entry name" value="MTTASE_RADICAL"/>
    <property type="match status" value="1"/>
</dbReference>
<keyword evidence="10" id="KW-0479">Metal-binding</keyword>
<evidence type="ECO:0000259" key="21">
    <source>
        <dbReference type="PROSITE" id="PS51918"/>
    </source>
</evidence>
<evidence type="ECO:0000256" key="6">
    <source>
        <dbReference type="ARBA" id="ARBA00022485"/>
    </source>
</evidence>
<evidence type="ECO:0000256" key="15">
    <source>
        <dbReference type="ARBA" id="ARBA00051661"/>
    </source>
</evidence>
<evidence type="ECO:0000256" key="9">
    <source>
        <dbReference type="ARBA" id="ARBA00022694"/>
    </source>
</evidence>
<keyword evidence="12" id="KW-0408">Iron</keyword>
<evidence type="ECO:0000256" key="11">
    <source>
        <dbReference type="ARBA" id="ARBA00022801"/>
    </source>
</evidence>
<comment type="similarity">
    <text evidence="3">Belongs to the methylthiotransferase family. CDKAL1 subfamily.</text>
</comment>
<dbReference type="InterPro" id="IPR020612">
    <property type="entry name" value="Methylthiotransferase_CS"/>
</dbReference>
<evidence type="ECO:0000256" key="12">
    <source>
        <dbReference type="ARBA" id="ARBA00023004"/>
    </source>
</evidence>
<protein>
    <recommendedName>
        <fullName evidence="5">Threonylcarbamoyladenosine tRNA methylthiotransferase</fullName>
        <ecNumber evidence="4">2.8.4.5</ecNumber>
    </recommendedName>
    <alternativeName>
        <fullName evidence="14">tRNA-t(6)A37 methylthiotransferase</fullName>
    </alternativeName>
</protein>
<dbReference type="InterPro" id="IPR023404">
    <property type="entry name" value="rSAM_horseshoe"/>
</dbReference>
<comment type="cofactor">
    <cofactor evidence="1">
        <name>[4Fe-4S] cluster</name>
        <dbReference type="ChEBI" id="CHEBI:49883"/>
    </cofactor>
</comment>
<dbReference type="InterPro" id="IPR038135">
    <property type="entry name" value="Methylthiotransferase_N_sf"/>
</dbReference>
<dbReference type="Pfam" id="PF00919">
    <property type="entry name" value="UPF0004"/>
    <property type="match status" value="1"/>
</dbReference>
<keyword evidence="13" id="KW-0411">Iron-sulfur</keyword>
<keyword evidence="9" id="KW-0819">tRNA processing</keyword>
<evidence type="ECO:0000256" key="17">
    <source>
        <dbReference type="SAM" id="Phobius"/>
    </source>
</evidence>
<reference evidence="22 23" key="1">
    <citation type="submission" date="2023-08" db="EMBL/GenBank/DDBJ databases">
        <title>A Necator americanus chromosomal reference genome.</title>
        <authorList>
            <person name="Ilik V."/>
            <person name="Petrzelkova K.J."/>
            <person name="Pardy F."/>
            <person name="Fuh T."/>
            <person name="Niatou-Singa F.S."/>
            <person name="Gouil Q."/>
            <person name="Baker L."/>
            <person name="Ritchie M.E."/>
            <person name="Jex A.R."/>
            <person name="Gazzola D."/>
            <person name="Li H."/>
            <person name="Toshio Fujiwara R."/>
            <person name="Zhan B."/>
            <person name="Aroian R.V."/>
            <person name="Pafco B."/>
            <person name="Schwarz E.M."/>
        </authorList>
    </citation>
    <scope>NUCLEOTIDE SEQUENCE [LARGE SCALE GENOMIC DNA]</scope>
    <source>
        <strain evidence="22 23">Aroian</strain>
        <tissue evidence="22">Whole animal</tissue>
    </source>
</reference>
<dbReference type="CDD" id="cd01335">
    <property type="entry name" value="Radical_SAM"/>
    <property type="match status" value="1"/>
</dbReference>
<dbReference type="PANTHER" id="PTHR11918:SF45">
    <property type="entry name" value="THREONYLCARBAMOYLADENOSINE TRNA METHYLTHIOTRANSFERASE"/>
    <property type="match status" value="1"/>
</dbReference>
<dbReference type="Gene3D" id="3.80.30.20">
    <property type="entry name" value="tm_1862 like domain"/>
    <property type="match status" value="1"/>
</dbReference>
<evidence type="ECO:0000256" key="7">
    <source>
        <dbReference type="ARBA" id="ARBA00022679"/>
    </source>
</evidence>
<dbReference type="PROSITE" id="PS51462">
    <property type="entry name" value="NUDIX"/>
    <property type="match status" value="1"/>
</dbReference>
<feature type="domain" description="Radical SAM core" evidence="21">
    <location>
        <begin position="176"/>
        <end position="411"/>
    </location>
</feature>
<dbReference type="InterPro" id="IPR007197">
    <property type="entry name" value="rSAM"/>
</dbReference>
<evidence type="ECO:0000256" key="8">
    <source>
        <dbReference type="ARBA" id="ARBA00022691"/>
    </source>
</evidence>
<dbReference type="NCBIfam" id="TIGR01578">
    <property type="entry name" value="MiaB-like-B"/>
    <property type="match status" value="1"/>
</dbReference>
<dbReference type="EMBL" id="JAVFWL010000001">
    <property type="protein sequence ID" value="KAK6725506.1"/>
    <property type="molecule type" value="Genomic_DNA"/>
</dbReference>
<evidence type="ECO:0000256" key="1">
    <source>
        <dbReference type="ARBA" id="ARBA00001966"/>
    </source>
</evidence>
<keyword evidence="17" id="KW-0472">Membrane</keyword>
<name>A0ABR1BI80_NECAM</name>
<dbReference type="Pfam" id="PF00293">
    <property type="entry name" value="NUDIX"/>
    <property type="match status" value="1"/>
</dbReference>
<feature type="domain" description="Nudix hydrolase" evidence="20">
    <location>
        <begin position="644"/>
        <end position="771"/>
    </location>
</feature>
<dbReference type="SFLD" id="SFLDG01082">
    <property type="entry name" value="B12-binding_domain_containing"/>
    <property type="match status" value="1"/>
</dbReference>
<accession>A0ABR1BI80</accession>
<dbReference type="SMART" id="SM00729">
    <property type="entry name" value="Elp3"/>
    <property type="match status" value="1"/>
</dbReference>
<keyword evidence="8" id="KW-0949">S-adenosyl-L-methionine</keyword>
<evidence type="ECO:0000256" key="3">
    <source>
        <dbReference type="ARBA" id="ARBA00008616"/>
    </source>
</evidence>
<dbReference type="NCBIfam" id="TIGR00089">
    <property type="entry name" value="MiaB/RimO family radical SAM methylthiotransferase"/>
    <property type="match status" value="1"/>
</dbReference>
<dbReference type="SUPFAM" id="SSF102114">
    <property type="entry name" value="Radical SAM enzymes"/>
    <property type="match status" value="1"/>
</dbReference>
<feature type="region of interest" description="Disordered" evidence="16">
    <location>
        <begin position="854"/>
        <end position="874"/>
    </location>
</feature>
<evidence type="ECO:0000259" key="20">
    <source>
        <dbReference type="PROSITE" id="PS51462"/>
    </source>
</evidence>
<evidence type="ECO:0000256" key="16">
    <source>
        <dbReference type="SAM" id="MobiDB-lite"/>
    </source>
</evidence>
<proteinExistence type="inferred from homology"/>
<evidence type="ECO:0000256" key="10">
    <source>
        <dbReference type="ARBA" id="ARBA00022723"/>
    </source>
</evidence>
<evidence type="ECO:0000259" key="18">
    <source>
        <dbReference type="PROSITE" id="PS50926"/>
    </source>
</evidence>
<dbReference type="InterPro" id="IPR020084">
    <property type="entry name" value="NUDIX_hydrolase_CS"/>
</dbReference>
<keyword evidence="11" id="KW-0378">Hydrolase</keyword>
<feature type="compositionally biased region" description="Low complexity" evidence="16">
    <location>
        <begin position="862"/>
        <end position="874"/>
    </location>
</feature>
<comment type="caution">
    <text evidence="22">The sequence shown here is derived from an EMBL/GenBank/DDBJ whole genome shotgun (WGS) entry which is preliminary data.</text>
</comment>
<evidence type="ECO:0000259" key="19">
    <source>
        <dbReference type="PROSITE" id="PS51449"/>
    </source>
</evidence>
<dbReference type="InterPro" id="IPR020476">
    <property type="entry name" value="Nudix_hydrolase"/>
</dbReference>
<evidence type="ECO:0000313" key="23">
    <source>
        <dbReference type="Proteomes" id="UP001303046"/>
    </source>
</evidence>
<keyword evidence="7" id="KW-0808">Transferase</keyword>
<sequence>MADIEDGFDVRNTNGARELGELSIKIRSKGEPAELGRMDSFVPGITPVWVKTWGCSHNGSDSEYMAGLLAKAGYPIAKKSSNAKIWVLNSCTVKTPSETQASNLLEEGRRLGKYVVMAGCVSQAAPDEPWLKNVSIVGVKQIDRIVEVVEETLKGNTVRLLSRKRPDAGLSLPKIRKNELVEVLAINTGCLNHCTYCKTKLARGDLKSYPIEELVEQARTAFERDGVKELWLTSEDLGAWGRDIGLVLPDLLNEIVKVIPDGCMMRLGMTNPPYILDYLEEISTILNHPRVYSFLHIPVQSGSDAVLRDMKREYNSDHFRRIMDFMLENVPNIYVATDMICAFPTETEEDFEESMQLVRDYKFPSLFINQFYPRSGTPAARMKKIDTIESRRRTAAMSALFREYSRYTPDRVGEEHHVLVCEMASDGIHAVGHNKCYEHFLVPNYDGLMGSWVRVRVVEVAKFHMRTELCESPIRSSDKNGTTLTDWTAKNLDDCTPVGTFSTGEVIISPTPAEKSPIAVILLSIPIVIGVILWGLVERKGAKNTACILCSPRGAVLPACGRRSERPARETAGRESSPALRIHFLDAPGPRLLLKSVFLVLHKNCSLLSTSRERLTFVSVPSLMQAPWKAREGPRERLRDEDGYRIRAAGVCVNGRGKDAMVLLVSGGKEGGKWVIPGGGVEQNECAEEAARRELEEEAGVKARAVEVIGLFQDDDRKHRTTVFLMEVEEELSVWEEGEHGRRRIWLPLNVGAEVVKVAHRPILNAVLARRSNLTDICPHAAPLSIYFRNQTSTTAPVTLIFHNADQPRSRIILIVAVATGALAGAMLLIYYRKRMDRNREIFENKVINPARVKKRSRLKSGRSSSSASSKSPG</sequence>
<feature type="domain" description="TRAM" evidence="18">
    <location>
        <begin position="409"/>
        <end position="471"/>
    </location>
</feature>
<keyword evidence="23" id="KW-1185">Reference proteome</keyword>
<organism evidence="22 23">
    <name type="scientific">Necator americanus</name>
    <name type="common">Human hookworm</name>
    <dbReference type="NCBI Taxonomy" id="51031"/>
    <lineage>
        <taxon>Eukaryota</taxon>
        <taxon>Metazoa</taxon>
        <taxon>Ecdysozoa</taxon>
        <taxon>Nematoda</taxon>
        <taxon>Chromadorea</taxon>
        <taxon>Rhabditida</taxon>
        <taxon>Rhabditina</taxon>
        <taxon>Rhabditomorpha</taxon>
        <taxon>Strongyloidea</taxon>
        <taxon>Ancylostomatidae</taxon>
        <taxon>Bunostominae</taxon>
        <taxon>Necator</taxon>
    </lineage>
</organism>
<dbReference type="InterPro" id="IPR006638">
    <property type="entry name" value="Elp3/MiaA/NifB-like_rSAM"/>
</dbReference>
<dbReference type="InterPro" id="IPR002792">
    <property type="entry name" value="TRAM_dom"/>
</dbReference>
<evidence type="ECO:0000256" key="5">
    <source>
        <dbReference type="ARBA" id="ARBA00018810"/>
    </source>
</evidence>
<dbReference type="PROSITE" id="PS00893">
    <property type="entry name" value="NUDIX_BOX"/>
    <property type="match status" value="1"/>
</dbReference>
<comment type="function">
    <text evidence="2">Catalyzes the methylthiolation of N6-threonylcarbamoyladenosine (t(6)A), leading to the formation of 2-methylthio-N6-threonylcarbamoyladenosine (ms(2)t(6)A) at position 37 in tRNAs that read codons beginning with adenine.</text>
</comment>
<dbReference type="Gene3D" id="3.40.50.12160">
    <property type="entry name" value="Methylthiotransferase, N-terminal domain"/>
    <property type="match status" value="1"/>
</dbReference>
<dbReference type="InterPro" id="IPR058240">
    <property type="entry name" value="rSAM_sf"/>
</dbReference>
<dbReference type="PRINTS" id="PR00502">
    <property type="entry name" value="NUDIXFAMILY"/>
</dbReference>
<dbReference type="InterPro" id="IPR015797">
    <property type="entry name" value="NUDIX_hydrolase-like_dom_sf"/>
</dbReference>
<dbReference type="SUPFAM" id="SSF55811">
    <property type="entry name" value="Nudix"/>
    <property type="match status" value="1"/>
</dbReference>
<evidence type="ECO:0000313" key="22">
    <source>
        <dbReference type="EMBL" id="KAK6725506.1"/>
    </source>
</evidence>
<dbReference type="PROSITE" id="PS51449">
    <property type="entry name" value="MTTASE_N"/>
    <property type="match status" value="1"/>
</dbReference>
<evidence type="ECO:0000256" key="14">
    <source>
        <dbReference type="ARBA" id="ARBA00031213"/>
    </source>
</evidence>
<evidence type="ECO:0000256" key="13">
    <source>
        <dbReference type="ARBA" id="ARBA00023014"/>
    </source>
</evidence>
<dbReference type="InterPro" id="IPR006466">
    <property type="entry name" value="MiaB-like_arc_euk"/>
</dbReference>
<keyword evidence="17" id="KW-0812">Transmembrane</keyword>
<dbReference type="Proteomes" id="UP001303046">
    <property type="component" value="Unassembled WGS sequence"/>
</dbReference>
<feature type="transmembrane region" description="Helical" evidence="17">
    <location>
        <begin position="812"/>
        <end position="832"/>
    </location>
</feature>
<feature type="domain" description="MTTase N-terminal" evidence="19">
    <location>
        <begin position="46"/>
        <end position="154"/>
    </location>
</feature>
<keyword evidence="17" id="KW-1133">Transmembrane helix</keyword>
<gene>
    <name evidence="22" type="primary">Necator_chrI.g182</name>
    <name evidence="22" type="ORF">RB195_004061</name>
</gene>